<dbReference type="PANTHER" id="PTHR43785:SF3">
    <property type="entry name" value="GS CATALYTIC DOMAIN-CONTAINING PROTEIN"/>
    <property type="match status" value="1"/>
</dbReference>
<gene>
    <name evidence="8" type="ORF">E2I14_15655</name>
</gene>
<dbReference type="InterPro" id="IPR014746">
    <property type="entry name" value="Gln_synth/guanido_kin_cat_dom"/>
</dbReference>
<dbReference type="SUPFAM" id="SSF54368">
    <property type="entry name" value="Glutamine synthetase, N-terminal domain"/>
    <property type="match status" value="1"/>
</dbReference>
<accession>A0A4R5VUW4</accession>
<dbReference type="SMART" id="SM01230">
    <property type="entry name" value="Gln-synt_C"/>
    <property type="match status" value="1"/>
</dbReference>
<comment type="caution">
    <text evidence="8">The sequence shown here is derived from an EMBL/GenBank/DDBJ whole genome shotgun (WGS) entry which is preliminary data.</text>
</comment>
<evidence type="ECO:0000256" key="4">
    <source>
        <dbReference type="ARBA" id="ARBA00022840"/>
    </source>
</evidence>
<sequence length="411" mass="44923">MPAHSFAAAAELRIAEAINMQAITGEYSYDPVFPDADPDVRMVPDYSTIKLVPWSSVPRAMAIHDCTQLNGDTCEFNPRVILKQVVERYKAKGLTPVVAPEIEFYLTAANVDPNQALVSPVSRGGRPEVGQSAYSLNMLNELAPFWDEFRDALDILGVVSDTWIHESGESQYEINLMHGDPVDVADQAFLFKYAAKEIAIKHGINAVFMAKPISGQAGSSMHIHQSVVDAAGKNIFSNADGTESALFRHYIGGLQAYIPDMMMIYAPFINSYRRFVENSQAPVNLQWGVDNRTAGLRIPISSPAARRVENRIAGADANPYLAIAATLAAGLAGLEEGLTPSEPIVGNGYEHGHDLARGYQASLAQMTNSASARRLLGANFVQGFVSVKELEYQNFLNEISAWERRYLAPQA</sequence>
<dbReference type="EMBL" id="SMYL01000010">
    <property type="protein sequence ID" value="TDK62810.1"/>
    <property type="molecule type" value="Genomic_DNA"/>
</dbReference>
<evidence type="ECO:0000256" key="2">
    <source>
        <dbReference type="ARBA" id="ARBA00022598"/>
    </source>
</evidence>
<dbReference type="PROSITE" id="PS51987">
    <property type="entry name" value="GS_CATALYTIC"/>
    <property type="match status" value="1"/>
</dbReference>
<dbReference type="GO" id="GO:0006542">
    <property type="term" value="P:glutamine biosynthetic process"/>
    <property type="evidence" value="ECO:0007669"/>
    <property type="project" value="InterPro"/>
</dbReference>
<evidence type="ECO:0000256" key="1">
    <source>
        <dbReference type="ARBA" id="ARBA00009897"/>
    </source>
</evidence>
<dbReference type="InterPro" id="IPR008146">
    <property type="entry name" value="Gln_synth_cat_dom"/>
</dbReference>
<dbReference type="Gene3D" id="3.30.590.10">
    <property type="entry name" value="Glutamine synthetase/guanido kinase, catalytic domain"/>
    <property type="match status" value="1"/>
</dbReference>
<dbReference type="OrthoDB" id="9807095at2"/>
<dbReference type="Pfam" id="PF00120">
    <property type="entry name" value="Gln-synt_C"/>
    <property type="match status" value="1"/>
</dbReference>
<name>A0A4R5VUW4_9BURK</name>
<dbReference type="PANTHER" id="PTHR43785">
    <property type="entry name" value="GAMMA-GLUTAMYLPUTRESCINE SYNTHETASE"/>
    <property type="match status" value="1"/>
</dbReference>
<dbReference type="SUPFAM" id="SSF55931">
    <property type="entry name" value="Glutamine synthetase/guanido kinase"/>
    <property type="match status" value="1"/>
</dbReference>
<dbReference type="Proteomes" id="UP000294829">
    <property type="component" value="Unassembled WGS sequence"/>
</dbReference>
<evidence type="ECO:0000313" key="9">
    <source>
        <dbReference type="Proteomes" id="UP000294829"/>
    </source>
</evidence>
<protein>
    <submittedName>
        <fullName evidence="8">Glutamine synthetase</fullName>
    </submittedName>
</protein>
<keyword evidence="3" id="KW-0547">Nucleotide-binding</keyword>
<organism evidence="8 9">
    <name type="scientific">Sapientia aquatica</name>
    <dbReference type="NCBI Taxonomy" id="1549640"/>
    <lineage>
        <taxon>Bacteria</taxon>
        <taxon>Pseudomonadati</taxon>
        <taxon>Pseudomonadota</taxon>
        <taxon>Betaproteobacteria</taxon>
        <taxon>Burkholderiales</taxon>
        <taxon>Oxalobacteraceae</taxon>
        <taxon>Sapientia</taxon>
    </lineage>
</organism>
<keyword evidence="9" id="KW-1185">Reference proteome</keyword>
<dbReference type="FunFam" id="3.30.590.10:FF:000005">
    <property type="entry name" value="Probable glutamine synthetase"/>
    <property type="match status" value="1"/>
</dbReference>
<dbReference type="GO" id="GO:0006598">
    <property type="term" value="P:polyamine catabolic process"/>
    <property type="evidence" value="ECO:0007669"/>
    <property type="project" value="TreeGrafter"/>
</dbReference>
<keyword evidence="4" id="KW-0067">ATP-binding</keyword>
<feature type="domain" description="GS catalytic" evidence="7">
    <location>
        <begin position="78"/>
        <end position="411"/>
    </location>
</feature>
<dbReference type="InterPro" id="IPR036651">
    <property type="entry name" value="Gln_synt_N_sf"/>
</dbReference>
<evidence type="ECO:0000313" key="8">
    <source>
        <dbReference type="EMBL" id="TDK62810.1"/>
    </source>
</evidence>
<evidence type="ECO:0000259" key="7">
    <source>
        <dbReference type="PROSITE" id="PS51987"/>
    </source>
</evidence>
<reference evidence="8 9" key="1">
    <citation type="submission" date="2019-03" db="EMBL/GenBank/DDBJ databases">
        <title>Sapientia aquatica gen. nov., sp. nov., isolated from a crater lake.</title>
        <authorList>
            <person name="Felfoldi T."/>
            <person name="Szabo A."/>
            <person name="Toth E."/>
            <person name="Schumann P."/>
            <person name="Keki Z."/>
            <person name="Marialigeti K."/>
            <person name="Mathe I."/>
        </authorList>
    </citation>
    <scope>NUCLEOTIDE SEQUENCE [LARGE SCALE GENOMIC DNA]</scope>
    <source>
        <strain evidence="8 9">SA-152</strain>
    </source>
</reference>
<dbReference type="AlphaFoldDB" id="A0A4R5VUW4"/>
<evidence type="ECO:0000256" key="6">
    <source>
        <dbReference type="RuleBase" id="RU000384"/>
    </source>
</evidence>
<keyword evidence="2" id="KW-0436">Ligase</keyword>
<dbReference type="GO" id="GO:0005524">
    <property type="term" value="F:ATP binding"/>
    <property type="evidence" value="ECO:0007669"/>
    <property type="project" value="UniProtKB-KW"/>
</dbReference>
<comment type="similarity">
    <text evidence="1 5 6">Belongs to the glutamine synthetase family.</text>
</comment>
<evidence type="ECO:0000256" key="3">
    <source>
        <dbReference type="ARBA" id="ARBA00022741"/>
    </source>
</evidence>
<dbReference type="GO" id="GO:0004356">
    <property type="term" value="F:glutamine synthetase activity"/>
    <property type="evidence" value="ECO:0007669"/>
    <property type="project" value="InterPro"/>
</dbReference>
<proteinExistence type="inferred from homology"/>
<evidence type="ECO:0000256" key="5">
    <source>
        <dbReference type="PROSITE-ProRule" id="PRU01331"/>
    </source>
</evidence>